<protein>
    <submittedName>
        <fullName evidence="3">Glycosyltransferase</fullName>
    </submittedName>
</protein>
<dbReference type="SUPFAM" id="SSF53756">
    <property type="entry name" value="UDP-Glycosyltransferase/glycogen phosphorylase"/>
    <property type="match status" value="1"/>
</dbReference>
<evidence type="ECO:0000259" key="1">
    <source>
        <dbReference type="Pfam" id="PF00534"/>
    </source>
</evidence>
<keyword evidence="4" id="KW-1185">Reference proteome</keyword>
<dbReference type="RefSeq" id="WP_160619254.1">
    <property type="nucleotide sequence ID" value="NZ_CP047652.1"/>
</dbReference>
<dbReference type="EMBL" id="CP047652">
    <property type="protein sequence ID" value="QHI96181.1"/>
    <property type="molecule type" value="Genomic_DNA"/>
</dbReference>
<feature type="domain" description="Glycosyltransferase subfamily 4-like N-terminal" evidence="2">
    <location>
        <begin position="13"/>
        <end position="159"/>
    </location>
</feature>
<proteinExistence type="predicted"/>
<reference evidence="3 4" key="1">
    <citation type="submission" date="2020-01" db="EMBL/GenBank/DDBJ databases">
        <title>Genome sequencing of strain KACC 21507.</title>
        <authorList>
            <person name="Heo J."/>
            <person name="Kim S.-J."/>
            <person name="Kim J.-S."/>
            <person name="Hong S.-B."/>
            <person name="Kwon S.-W."/>
        </authorList>
    </citation>
    <scope>NUCLEOTIDE SEQUENCE [LARGE SCALE GENOMIC DNA]</scope>
    <source>
        <strain evidence="3 4">KACC 21507</strain>
    </source>
</reference>
<dbReference type="PANTHER" id="PTHR12526:SF630">
    <property type="entry name" value="GLYCOSYLTRANSFERASE"/>
    <property type="match status" value="1"/>
</dbReference>
<evidence type="ECO:0000313" key="3">
    <source>
        <dbReference type="EMBL" id="QHI96181.1"/>
    </source>
</evidence>
<organism evidence="3 4">
    <name type="scientific">Aristophania vespae</name>
    <dbReference type="NCBI Taxonomy" id="2697033"/>
    <lineage>
        <taxon>Bacteria</taxon>
        <taxon>Pseudomonadati</taxon>
        <taxon>Pseudomonadota</taxon>
        <taxon>Alphaproteobacteria</taxon>
        <taxon>Acetobacterales</taxon>
        <taxon>Acetobacteraceae</taxon>
        <taxon>Aristophania</taxon>
    </lineage>
</organism>
<dbReference type="KEGG" id="bomb:GT348_08035"/>
<evidence type="ECO:0000313" key="4">
    <source>
        <dbReference type="Proteomes" id="UP000463975"/>
    </source>
</evidence>
<dbReference type="InterPro" id="IPR028098">
    <property type="entry name" value="Glyco_trans_4-like_N"/>
</dbReference>
<dbReference type="Pfam" id="PF00534">
    <property type="entry name" value="Glycos_transf_1"/>
    <property type="match status" value="1"/>
</dbReference>
<keyword evidence="3" id="KW-0808">Transferase</keyword>
<dbReference type="GO" id="GO:0016757">
    <property type="term" value="F:glycosyltransferase activity"/>
    <property type="evidence" value="ECO:0007669"/>
    <property type="project" value="InterPro"/>
</dbReference>
<evidence type="ECO:0000259" key="2">
    <source>
        <dbReference type="Pfam" id="PF13439"/>
    </source>
</evidence>
<name>A0A6P1NMV6_9PROT</name>
<dbReference type="Pfam" id="PF13439">
    <property type="entry name" value="Glyco_transf_4"/>
    <property type="match status" value="1"/>
</dbReference>
<dbReference type="Proteomes" id="UP000463975">
    <property type="component" value="Chromosome"/>
</dbReference>
<gene>
    <name evidence="3" type="ORF">GT348_08035</name>
</gene>
<sequence>MKIHYLVTSFDGGGAEFAMIPILRLFRQAGHEIEITACQAGDMLAALRLKEAGFSYNILFEKRKSKVRTILKLISFLRKSGKPDIIVVSLTRATIVGQIAGAILRLPVISWKHSASLKFCTFWGRHLSKVWLADSYAVGNFVKNVMKISPSKIMVWPLFYSEDREIIRAPWTKNRPLKIGSVGRLDKVKNYPLFLEGLALFMRKYPEYADQITFSILGEGSDRSRIEETIQRLGLTDHVQLLGYFPEVYSYLDTIDLYTQPSIYEGMCLAAHEAIATGLPLMARPVGEMKISLQNDVGFSLGEDLPQSVCETLKRIFDDPSLIEEKGKKALAYAKTTYSKKAFDDAGHAVLARMQTLIKS</sequence>
<feature type="domain" description="Glycosyl transferase family 1" evidence="1">
    <location>
        <begin position="164"/>
        <end position="326"/>
    </location>
</feature>
<dbReference type="PANTHER" id="PTHR12526">
    <property type="entry name" value="GLYCOSYLTRANSFERASE"/>
    <property type="match status" value="1"/>
</dbReference>
<dbReference type="Gene3D" id="3.40.50.2000">
    <property type="entry name" value="Glycogen Phosphorylase B"/>
    <property type="match status" value="2"/>
</dbReference>
<dbReference type="AlphaFoldDB" id="A0A6P1NMV6"/>
<dbReference type="InterPro" id="IPR001296">
    <property type="entry name" value="Glyco_trans_1"/>
</dbReference>
<accession>A0A6P1NMV6</accession>